<dbReference type="InterPro" id="IPR052035">
    <property type="entry name" value="ZnF_BED_domain_contain"/>
</dbReference>
<dbReference type="WBParaSite" id="nRc.2.0.1.t31821-RA">
    <property type="protein sequence ID" value="nRc.2.0.1.t31821-RA"/>
    <property type="gene ID" value="nRc.2.0.1.g31821"/>
</dbReference>
<keyword evidence="6" id="KW-1185">Reference proteome</keyword>
<proteinExistence type="predicted"/>
<dbReference type="AlphaFoldDB" id="A0A915JZ96"/>
<keyword evidence="2" id="KW-0479">Metal-binding</keyword>
<evidence type="ECO:0000256" key="5">
    <source>
        <dbReference type="ARBA" id="ARBA00023242"/>
    </source>
</evidence>
<evidence type="ECO:0000256" key="3">
    <source>
        <dbReference type="ARBA" id="ARBA00022771"/>
    </source>
</evidence>
<keyword evidence="3" id="KW-0863">Zinc-finger</keyword>
<accession>A0A915JZ96</accession>
<name>A0A915JZ96_ROMCU</name>
<keyword evidence="4" id="KW-0862">Zinc</keyword>
<keyword evidence="5" id="KW-0539">Nucleus</keyword>
<evidence type="ECO:0000256" key="2">
    <source>
        <dbReference type="ARBA" id="ARBA00022723"/>
    </source>
</evidence>
<dbReference type="PANTHER" id="PTHR46481:SF10">
    <property type="entry name" value="ZINC FINGER BED DOMAIN-CONTAINING PROTEIN 39"/>
    <property type="match status" value="1"/>
</dbReference>
<organism evidence="6 7">
    <name type="scientific">Romanomermis culicivorax</name>
    <name type="common">Nematode worm</name>
    <dbReference type="NCBI Taxonomy" id="13658"/>
    <lineage>
        <taxon>Eukaryota</taxon>
        <taxon>Metazoa</taxon>
        <taxon>Ecdysozoa</taxon>
        <taxon>Nematoda</taxon>
        <taxon>Enoplea</taxon>
        <taxon>Dorylaimia</taxon>
        <taxon>Mermithida</taxon>
        <taxon>Mermithoidea</taxon>
        <taxon>Mermithidae</taxon>
        <taxon>Romanomermis</taxon>
    </lineage>
</organism>
<evidence type="ECO:0000256" key="1">
    <source>
        <dbReference type="ARBA" id="ARBA00004123"/>
    </source>
</evidence>
<evidence type="ECO:0000256" key="4">
    <source>
        <dbReference type="ARBA" id="ARBA00022833"/>
    </source>
</evidence>
<dbReference type="PANTHER" id="PTHR46481">
    <property type="entry name" value="ZINC FINGER BED DOMAIN-CONTAINING PROTEIN 4"/>
    <property type="match status" value="1"/>
</dbReference>
<reference evidence="7" key="1">
    <citation type="submission" date="2022-11" db="UniProtKB">
        <authorList>
            <consortium name="WormBaseParasite"/>
        </authorList>
    </citation>
    <scope>IDENTIFICATION</scope>
</reference>
<comment type="subcellular location">
    <subcellularLocation>
        <location evidence="1">Nucleus</location>
    </subcellularLocation>
</comment>
<evidence type="ECO:0000313" key="6">
    <source>
        <dbReference type="Proteomes" id="UP000887565"/>
    </source>
</evidence>
<dbReference type="InterPro" id="IPR012337">
    <property type="entry name" value="RNaseH-like_sf"/>
</dbReference>
<dbReference type="GO" id="GO:0005634">
    <property type="term" value="C:nucleus"/>
    <property type="evidence" value="ECO:0007669"/>
    <property type="project" value="UniProtKB-SubCell"/>
</dbReference>
<evidence type="ECO:0000313" key="7">
    <source>
        <dbReference type="WBParaSite" id="nRc.2.0.1.t31821-RA"/>
    </source>
</evidence>
<protein>
    <submittedName>
        <fullName evidence="7">Uncharacterized protein</fullName>
    </submittedName>
</protein>
<dbReference type="GO" id="GO:0008270">
    <property type="term" value="F:zinc ion binding"/>
    <property type="evidence" value="ECO:0007669"/>
    <property type="project" value="UniProtKB-KW"/>
</dbReference>
<sequence length="169" mass="19309">MSKCSYVYNYFSSETINGTGNDLALIDRALVAEQQLWTKSSITTDLWSSVCCDAYVGVTYHSIKKDWTLYSKVLAVCHFENQHHTAEKIQECLKSIIDEWKIDCVEIVHDNANNMLVLNKKTMLATVLDPRFKNLGFLNQNLRNKMYSNLEMAASEVEAAIQDQCNNKI</sequence>
<dbReference type="Proteomes" id="UP000887565">
    <property type="component" value="Unplaced"/>
</dbReference>
<dbReference type="SUPFAM" id="SSF53098">
    <property type="entry name" value="Ribonuclease H-like"/>
    <property type="match status" value="1"/>
</dbReference>